<dbReference type="EMBL" id="PXYT01000001">
    <property type="protein sequence ID" value="PSR31914.1"/>
    <property type="molecule type" value="Genomic_DNA"/>
</dbReference>
<dbReference type="AlphaFoldDB" id="A0A2T2XBN0"/>
<evidence type="ECO:0000256" key="4">
    <source>
        <dbReference type="ARBA" id="ARBA00022605"/>
    </source>
</evidence>
<keyword evidence="9 11" id="KW-0057">Aromatic amino acid biosynthesis</keyword>
<evidence type="ECO:0000256" key="2">
    <source>
        <dbReference type="ARBA" id="ARBA00006997"/>
    </source>
</evidence>
<dbReference type="HAMAP" id="MF_00109">
    <property type="entry name" value="Shikimate_kinase"/>
    <property type="match status" value="1"/>
</dbReference>
<keyword evidence="11" id="KW-0963">Cytoplasm</keyword>
<dbReference type="GO" id="GO:0009423">
    <property type="term" value="P:chorismate biosynthetic process"/>
    <property type="evidence" value="ECO:0007669"/>
    <property type="project" value="UniProtKB-UniRule"/>
</dbReference>
<dbReference type="GO" id="GO:0005829">
    <property type="term" value="C:cytosol"/>
    <property type="evidence" value="ECO:0007669"/>
    <property type="project" value="TreeGrafter"/>
</dbReference>
<dbReference type="Proteomes" id="UP000242699">
    <property type="component" value="Unassembled WGS sequence"/>
</dbReference>
<feature type="binding site" evidence="11">
    <location>
        <position position="86"/>
    </location>
    <ligand>
        <name>substrate</name>
    </ligand>
</feature>
<dbReference type="InterPro" id="IPR023000">
    <property type="entry name" value="Shikimate_kinase_CS"/>
</dbReference>
<keyword evidence="7 11" id="KW-0418">Kinase</keyword>
<proteinExistence type="inferred from homology"/>
<dbReference type="CDD" id="cd00464">
    <property type="entry name" value="SK"/>
    <property type="match status" value="1"/>
</dbReference>
<dbReference type="PANTHER" id="PTHR21087">
    <property type="entry name" value="SHIKIMATE KINASE"/>
    <property type="match status" value="1"/>
</dbReference>
<gene>
    <name evidence="11" type="primary">aroK</name>
    <name evidence="12" type="ORF">C7B43_01450</name>
</gene>
<comment type="similarity">
    <text evidence="2 11">Belongs to the shikimate kinase family.</text>
</comment>
<evidence type="ECO:0000256" key="3">
    <source>
        <dbReference type="ARBA" id="ARBA00012154"/>
    </source>
</evidence>
<dbReference type="InterPro" id="IPR031322">
    <property type="entry name" value="Shikimate/glucono_kinase"/>
</dbReference>
<feature type="binding site" evidence="11">
    <location>
        <position position="44"/>
    </location>
    <ligand>
        <name>Mg(2+)</name>
        <dbReference type="ChEBI" id="CHEBI:18420"/>
    </ligand>
</feature>
<feature type="binding site" evidence="11">
    <location>
        <begin position="40"/>
        <end position="45"/>
    </location>
    <ligand>
        <name>ATP</name>
        <dbReference type="ChEBI" id="CHEBI:30616"/>
    </ligand>
</feature>
<sequence length="197" mass="22003">MPLWKNLEETVCLKLSNGSGYGSDMSGNINGHLVITGMMGSGKSTVGPKLAAVLSRPFYDLDDEIVSTTGMAIPEIFERYGEQVFRKWELEKLDYMLSRPVPQVLALGGGTLADERAFALLRGHCVIWLEGSTEELWQRVRSSGRPLVQRGLEAFRRMHEERRTAYTKAATFQFDCSQEPDVIVRMIVQTLGADGDE</sequence>
<name>A0A2T2XBN0_9FIRM</name>
<dbReference type="GO" id="GO:0008652">
    <property type="term" value="P:amino acid biosynthetic process"/>
    <property type="evidence" value="ECO:0007669"/>
    <property type="project" value="UniProtKB-KW"/>
</dbReference>
<feature type="binding site" evidence="11">
    <location>
        <position position="109"/>
    </location>
    <ligand>
        <name>substrate</name>
    </ligand>
</feature>
<keyword evidence="5 11" id="KW-0808">Transferase</keyword>
<organism evidence="12 13">
    <name type="scientific">Sulfobacillus benefaciens</name>
    <dbReference type="NCBI Taxonomy" id="453960"/>
    <lineage>
        <taxon>Bacteria</taxon>
        <taxon>Bacillati</taxon>
        <taxon>Bacillota</taxon>
        <taxon>Clostridia</taxon>
        <taxon>Eubacteriales</taxon>
        <taxon>Clostridiales Family XVII. Incertae Sedis</taxon>
        <taxon>Sulfobacillus</taxon>
    </lineage>
</organism>
<comment type="caution">
    <text evidence="11">Lacks conserved residue(s) required for the propagation of feature annotation.</text>
</comment>
<accession>A0A2T2XBN0</accession>
<dbReference type="GO" id="GO:0004765">
    <property type="term" value="F:shikimate kinase activity"/>
    <property type="evidence" value="ECO:0007669"/>
    <property type="project" value="UniProtKB-UniRule"/>
</dbReference>
<evidence type="ECO:0000256" key="5">
    <source>
        <dbReference type="ARBA" id="ARBA00022679"/>
    </source>
</evidence>
<dbReference type="Pfam" id="PF01202">
    <property type="entry name" value="SKI"/>
    <property type="match status" value="1"/>
</dbReference>
<evidence type="ECO:0000256" key="9">
    <source>
        <dbReference type="ARBA" id="ARBA00023141"/>
    </source>
</evidence>
<dbReference type="GO" id="GO:0005524">
    <property type="term" value="F:ATP binding"/>
    <property type="evidence" value="ECO:0007669"/>
    <property type="project" value="UniProtKB-UniRule"/>
</dbReference>
<comment type="subcellular location">
    <subcellularLocation>
        <location evidence="11">Cytoplasm</location>
    </subcellularLocation>
</comment>
<evidence type="ECO:0000313" key="12">
    <source>
        <dbReference type="EMBL" id="PSR31914.1"/>
    </source>
</evidence>
<dbReference type="PROSITE" id="PS01128">
    <property type="entry name" value="SHIKIMATE_KINASE"/>
    <property type="match status" value="1"/>
</dbReference>
<comment type="cofactor">
    <cofactor evidence="11">
        <name>Mg(2+)</name>
        <dbReference type="ChEBI" id="CHEBI:18420"/>
    </cofactor>
    <text evidence="11">Binds 1 Mg(2+) ion per subunit.</text>
</comment>
<evidence type="ECO:0000256" key="8">
    <source>
        <dbReference type="ARBA" id="ARBA00022840"/>
    </source>
</evidence>
<dbReference type="PRINTS" id="PR01100">
    <property type="entry name" value="SHIKIMTKNASE"/>
</dbReference>
<evidence type="ECO:0000313" key="13">
    <source>
        <dbReference type="Proteomes" id="UP000242699"/>
    </source>
</evidence>
<evidence type="ECO:0000256" key="7">
    <source>
        <dbReference type="ARBA" id="ARBA00022777"/>
    </source>
</evidence>
<feature type="binding site" evidence="11">
    <location>
        <position position="145"/>
    </location>
    <ligand>
        <name>ATP</name>
        <dbReference type="ChEBI" id="CHEBI:30616"/>
    </ligand>
</feature>
<reference evidence="12 13" key="1">
    <citation type="journal article" date="2014" name="BMC Genomics">
        <title>Comparison of environmental and isolate Sulfobacillus genomes reveals diverse carbon, sulfur, nitrogen, and hydrogen metabolisms.</title>
        <authorList>
            <person name="Justice N.B."/>
            <person name="Norman A."/>
            <person name="Brown C.T."/>
            <person name="Singh A."/>
            <person name="Thomas B.C."/>
            <person name="Banfield J.F."/>
        </authorList>
    </citation>
    <scope>NUCLEOTIDE SEQUENCE [LARGE SCALE GENOMIC DNA]</scope>
    <source>
        <strain evidence="12">AMDSBA1</strain>
    </source>
</reference>
<dbReference type="EC" id="2.7.1.71" evidence="3 11"/>
<evidence type="ECO:0000256" key="1">
    <source>
        <dbReference type="ARBA" id="ARBA00004842"/>
    </source>
</evidence>
<dbReference type="GO" id="GO:0000287">
    <property type="term" value="F:magnesium ion binding"/>
    <property type="evidence" value="ECO:0007669"/>
    <property type="project" value="UniProtKB-UniRule"/>
</dbReference>
<dbReference type="Gene3D" id="3.40.50.300">
    <property type="entry name" value="P-loop containing nucleotide triphosphate hydrolases"/>
    <property type="match status" value="1"/>
</dbReference>
<evidence type="ECO:0000256" key="6">
    <source>
        <dbReference type="ARBA" id="ARBA00022741"/>
    </source>
</evidence>
<evidence type="ECO:0000256" key="10">
    <source>
        <dbReference type="ARBA" id="ARBA00048567"/>
    </source>
</evidence>
<dbReference type="InterPro" id="IPR027417">
    <property type="entry name" value="P-loop_NTPase"/>
</dbReference>
<comment type="subunit">
    <text evidence="11">Monomer.</text>
</comment>
<keyword evidence="4 11" id="KW-0028">Amino-acid biosynthesis</keyword>
<comment type="pathway">
    <text evidence="1 11">Metabolic intermediate biosynthesis; chorismate biosynthesis; chorismate from D-erythrose 4-phosphate and phosphoenolpyruvate: step 5/7.</text>
</comment>
<dbReference type="GO" id="GO:0009073">
    <property type="term" value="P:aromatic amino acid family biosynthetic process"/>
    <property type="evidence" value="ECO:0007669"/>
    <property type="project" value="UniProtKB-KW"/>
</dbReference>
<dbReference type="InterPro" id="IPR000623">
    <property type="entry name" value="Shikimate_kinase/TSH1"/>
</dbReference>
<dbReference type="UniPathway" id="UPA00053">
    <property type="reaction ID" value="UER00088"/>
</dbReference>
<dbReference type="SUPFAM" id="SSF52540">
    <property type="entry name" value="P-loop containing nucleoside triphosphate hydrolases"/>
    <property type="match status" value="1"/>
</dbReference>
<protein>
    <recommendedName>
        <fullName evidence="3 11">Shikimate kinase</fullName>
        <shortName evidence="11">SK</shortName>
        <ecNumber evidence="3 11">2.7.1.71</ecNumber>
    </recommendedName>
</protein>
<keyword evidence="11" id="KW-0460">Magnesium</keyword>
<keyword evidence="6 11" id="KW-0547">Nucleotide-binding</keyword>
<evidence type="ECO:0000256" key="11">
    <source>
        <dbReference type="HAMAP-Rule" id="MF_00109"/>
    </source>
</evidence>
<feature type="binding site" evidence="11">
    <location>
        <position position="162"/>
    </location>
    <ligand>
        <name>substrate</name>
    </ligand>
</feature>
<dbReference type="PANTHER" id="PTHR21087:SF16">
    <property type="entry name" value="SHIKIMATE KINASE 1, CHLOROPLASTIC"/>
    <property type="match status" value="1"/>
</dbReference>
<keyword evidence="8 11" id="KW-0067">ATP-binding</keyword>
<comment type="caution">
    <text evidence="12">The sequence shown here is derived from an EMBL/GenBank/DDBJ whole genome shotgun (WGS) entry which is preliminary data.</text>
</comment>
<keyword evidence="11" id="KW-0479">Metal-binding</keyword>
<comment type="function">
    <text evidence="11">Catalyzes the specific phosphorylation of the 3-hydroxyl group of shikimic acid using ATP as a cosubstrate.</text>
</comment>
<comment type="catalytic activity">
    <reaction evidence="10 11">
        <text>shikimate + ATP = 3-phosphoshikimate + ADP + H(+)</text>
        <dbReference type="Rhea" id="RHEA:13121"/>
        <dbReference type="ChEBI" id="CHEBI:15378"/>
        <dbReference type="ChEBI" id="CHEBI:30616"/>
        <dbReference type="ChEBI" id="CHEBI:36208"/>
        <dbReference type="ChEBI" id="CHEBI:145989"/>
        <dbReference type="ChEBI" id="CHEBI:456216"/>
        <dbReference type="EC" id="2.7.1.71"/>
    </reaction>
</comment>
<feature type="binding site" evidence="11">
    <location>
        <position position="62"/>
    </location>
    <ligand>
        <name>substrate</name>
    </ligand>
</feature>